<dbReference type="Proteomes" id="UP000326078">
    <property type="component" value="Unassembled WGS sequence"/>
</dbReference>
<reference evidence="1 2" key="1">
    <citation type="submission" date="2019-09" db="EMBL/GenBank/DDBJ databases">
        <title>Vancomyinc resistant enterococci isolated from farm animals in Switzerland.</title>
        <authorList>
            <person name="Stevens M.J.A."/>
            <person name="Stephan R."/>
            <person name="Morach M."/>
            <person name="Nuesch-Inderbinen M."/>
        </authorList>
    </citation>
    <scope>NUCLEOTIDE SEQUENCE [LARGE SCALE GENOMIC DNA]</scope>
    <source>
        <strain evidence="1 2">GH27</strain>
    </source>
</reference>
<name>A0A5N0YPM9_9ENTE</name>
<organism evidence="1 2">
    <name type="scientific">Enterococcus durans</name>
    <dbReference type="NCBI Taxonomy" id="53345"/>
    <lineage>
        <taxon>Bacteria</taxon>
        <taxon>Bacillati</taxon>
        <taxon>Bacillota</taxon>
        <taxon>Bacilli</taxon>
        <taxon>Lactobacillales</taxon>
        <taxon>Enterococcaceae</taxon>
        <taxon>Enterococcus</taxon>
    </lineage>
</organism>
<protein>
    <submittedName>
        <fullName evidence="1">YbaB/EbfC family nucleoid-associated protein</fullName>
    </submittedName>
</protein>
<accession>A0A5N0YPM9</accession>
<dbReference type="EMBL" id="VYUT01000013">
    <property type="protein sequence ID" value="KAA9204960.1"/>
    <property type="molecule type" value="Genomic_DNA"/>
</dbReference>
<evidence type="ECO:0000313" key="2">
    <source>
        <dbReference type="Proteomes" id="UP000326078"/>
    </source>
</evidence>
<dbReference type="RefSeq" id="WP_123863175.1">
    <property type="nucleotide sequence ID" value="NZ_PTWL01000073.1"/>
</dbReference>
<sequence>MTLQRRVNLLLNLAALKNVKELTIKNISLKGVTTLLSNQLQTLTLADIKASGTVDILSGNNLAAINVTGSTFDGLFTVYGNKNLTSLTIDKSTFKKDYYTYSNKSLAKVTISNSTLEDALHVSSNAKGFYLDFIDTALLNTKSTQNANTTGATDDVTVIVVNPTKEKIGDPLFDAPFDFRLYFHF</sequence>
<dbReference type="AlphaFoldDB" id="A0A5N0YPM9"/>
<proteinExistence type="predicted"/>
<comment type="caution">
    <text evidence="1">The sequence shown here is derived from an EMBL/GenBank/DDBJ whole genome shotgun (WGS) entry which is preliminary data.</text>
</comment>
<evidence type="ECO:0000313" key="1">
    <source>
        <dbReference type="EMBL" id="KAA9204960.1"/>
    </source>
</evidence>
<gene>
    <name evidence="1" type="ORF">F6X95_09920</name>
</gene>